<dbReference type="GeneID" id="54783983"/>
<dbReference type="AlphaFoldDB" id="A0A642UL01"/>
<dbReference type="VEuPathDB" id="FungiDB:DIURU_005332"/>
<sequence length="437" mass="47128">MAHTKKSVVDPIAPTAEERSDFELSVFAAIVAALYVAGWAPWAPPASIAVDVAPYLPSSWVAGAAPVYKQVVTALASKTATWLFTNVVPAALVTKAVTAVITRLPTSAEPAVPVALPPRRWSAVGAQIVPGIRRRASSAVALFSIDALADRRSLVSAIVPLYRRHGHIDPLTLVKSIQHVGGADSEYKNIVEAFVRANLHSHHERPSRFFNWLLRYHRSVAQVNAAAAEDAAVAVSLPAAHDYAGIVNVLRAFDELPYLAINFRQVLPYLVAADGPLGSVPSFASQFHAIAVLTDFNLFLTLQIYDANLWQLCPADVPGKPSASARATHQLRDGSEPRSTYDLDNLKAEWLHQPSPQLDFTVDDGIATIVPQVQCPLCEERVTNAVTTDNGTVCSRDCFDSHRGVGSDPVANPTLDYVITVIDHANDKPQWVAGVLV</sequence>
<name>A0A642UL01_DIURU</name>
<evidence type="ECO:0000313" key="1">
    <source>
        <dbReference type="EMBL" id="KAA8897355.1"/>
    </source>
</evidence>
<dbReference type="RefSeq" id="XP_034009956.1">
    <property type="nucleotide sequence ID" value="XM_034158303.1"/>
</dbReference>
<keyword evidence="2" id="KW-1185">Reference proteome</keyword>
<organism evidence="1 2">
    <name type="scientific">Diutina rugosa</name>
    <name type="common">Yeast</name>
    <name type="synonym">Candida rugosa</name>
    <dbReference type="NCBI Taxonomy" id="5481"/>
    <lineage>
        <taxon>Eukaryota</taxon>
        <taxon>Fungi</taxon>
        <taxon>Dikarya</taxon>
        <taxon>Ascomycota</taxon>
        <taxon>Saccharomycotina</taxon>
        <taxon>Pichiomycetes</taxon>
        <taxon>Debaryomycetaceae</taxon>
        <taxon>Diutina</taxon>
    </lineage>
</organism>
<protein>
    <submittedName>
        <fullName evidence="1">Uncharacterized protein</fullName>
    </submittedName>
</protein>
<dbReference type="Proteomes" id="UP000449547">
    <property type="component" value="Unassembled WGS sequence"/>
</dbReference>
<comment type="caution">
    <text evidence="1">The sequence shown here is derived from an EMBL/GenBank/DDBJ whole genome shotgun (WGS) entry which is preliminary data.</text>
</comment>
<dbReference type="EMBL" id="SWFT01000158">
    <property type="protein sequence ID" value="KAA8897355.1"/>
    <property type="molecule type" value="Genomic_DNA"/>
</dbReference>
<reference evidence="1 2" key="1">
    <citation type="submission" date="2019-07" db="EMBL/GenBank/DDBJ databases">
        <title>Genome assembly of two rare yeast pathogens: Diutina rugosa and Trichomonascus ciferrii.</title>
        <authorList>
            <person name="Mixao V."/>
            <person name="Saus E."/>
            <person name="Hansen A."/>
            <person name="Lass-Flor C."/>
            <person name="Gabaldon T."/>
        </authorList>
    </citation>
    <scope>NUCLEOTIDE SEQUENCE [LARGE SCALE GENOMIC DNA]</scope>
    <source>
        <strain evidence="1 2">CBS 613</strain>
    </source>
</reference>
<proteinExistence type="predicted"/>
<accession>A0A642UL01</accession>
<gene>
    <name evidence="1" type="ORF">DIURU_005332</name>
</gene>
<evidence type="ECO:0000313" key="2">
    <source>
        <dbReference type="Proteomes" id="UP000449547"/>
    </source>
</evidence>